<dbReference type="InterPro" id="IPR014729">
    <property type="entry name" value="Rossmann-like_a/b/a_fold"/>
</dbReference>
<dbReference type="PANTHER" id="PTHR31964">
    <property type="entry name" value="ADENINE NUCLEOTIDE ALPHA HYDROLASES-LIKE SUPERFAMILY PROTEIN"/>
    <property type="match status" value="1"/>
</dbReference>
<dbReference type="AlphaFoldDB" id="A0A261SBR5"/>
<dbReference type="Pfam" id="PF00582">
    <property type="entry name" value="Usp"/>
    <property type="match status" value="1"/>
</dbReference>
<sequence>MIAAPPRGLPQGGCMSCLLVPVDGSDNALRALRYVIDHKPMFEPLTLHLLNVQIPITSASVRRFIDSATIHKYHQEEGEAALANAKALLDGSGIPYTAHIQAGSSAETIVATADENHCDHIVMGTRGLGSAAGMWLGSVTTKTLHLAKVPVTVVK</sequence>
<dbReference type="Gene3D" id="3.40.50.620">
    <property type="entry name" value="HUPs"/>
    <property type="match status" value="1"/>
</dbReference>
<evidence type="ECO:0000256" key="1">
    <source>
        <dbReference type="ARBA" id="ARBA00008791"/>
    </source>
</evidence>
<dbReference type="InterPro" id="IPR006015">
    <property type="entry name" value="Universal_stress_UspA"/>
</dbReference>
<protein>
    <recommendedName>
        <fullName evidence="2">UspA domain-containing protein</fullName>
    </recommendedName>
</protein>
<evidence type="ECO:0000313" key="4">
    <source>
        <dbReference type="Proteomes" id="UP000216020"/>
    </source>
</evidence>
<dbReference type="PANTHER" id="PTHR31964:SF113">
    <property type="entry name" value="USPA DOMAIN-CONTAINING PROTEIN"/>
    <property type="match status" value="1"/>
</dbReference>
<dbReference type="CDD" id="cd00293">
    <property type="entry name" value="USP-like"/>
    <property type="match status" value="1"/>
</dbReference>
<comment type="caution">
    <text evidence="3">The sequence shown here is derived from an EMBL/GenBank/DDBJ whole genome shotgun (WGS) entry which is preliminary data.</text>
</comment>
<dbReference type="InterPro" id="IPR006016">
    <property type="entry name" value="UspA"/>
</dbReference>
<name>A0A261SBR5_9BORD</name>
<evidence type="ECO:0000259" key="2">
    <source>
        <dbReference type="Pfam" id="PF00582"/>
    </source>
</evidence>
<dbReference type="Proteomes" id="UP000216020">
    <property type="component" value="Unassembled WGS sequence"/>
</dbReference>
<comment type="similarity">
    <text evidence="1">Belongs to the universal stress protein A family.</text>
</comment>
<proteinExistence type="inferred from homology"/>
<feature type="domain" description="UspA" evidence="2">
    <location>
        <begin position="19"/>
        <end position="155"/>
    </location>
</feature>
<evidence type="ECO:0000313" key="3">
    <source>
        <dbReference type="EMBL" id="OZI34796.1"/>
    </source>
</evidence>
<dbReference type="OrthoDB" id="5512223at2"/>
<organism evidence="3 4">
    <name type="scientific">Bordetella genomosp. 10</name>
    <dbReference type="NCBI Taxonomy" id="1416804"/>
    <lineage>
        <taxon>Bacteria</taxon>
        <taxon>Pseudomonadati</taxon>
        <taxon>Pseudomonadota</taxon>
        <taxon>Betaproteobacteria</taxon>
        <taxon>Burkholderiales</taxon>
        <taxon>Alcaligenaceae</taxon>
        <taxon>Bordetella</taxon>
    </lineage>
</organism>
<dbReference type="EMBL" id="NEVM01000002">
    <property type="protein sequence ID" value="OZI34796.1"/>
    <property type="molecule type" value="Genomic_DNA"/>
</dbReference>
<dbReference type="PRINTS" id="PR01438">
    <property type="entry name" value="UNVRSLSTRESS"/>
</dbReference>
<gene>
    <name evidence="3" type="ORF">CAL29_15115</name>
</gene>
<accession>A0A261SBR5</accession>
<dbReference type="SUPFAM" id="SSF52402">
    <property type="entry name" value="Adenine nucleotide alpha hydrolases-like"/>
    <property type="match status" value="1"/>
</dbReference>
<keyword evidence="4" id="KW-1185">Reference proteome</keyword>
<reference evidence="4" key="1">
    <citation type="submission" date="2017-05" db="EMBL/GenBank/DDBJ databases">
        <title>Complete and WGS of Bordetella genogroups.</title>
        <authorList>
            <person name="Spilker T."/>
            <person name="Lipuma J."/>
        </authorList>
    </citation>
    <scope>NUCLEOTIDE SEQUENCE [LARGE SCALE GENOMIC DNA]</scope>
    <source>
        <strain evidence="4">AU16122</strain>
    </source>
</reference>